<dbReference type="HOGENOM" id="CLU_025711_1_1_11"/>
<dbReference type="STRING" id="1121362.A605_05975"/>
<evidence type="ECO:0000313" key="3">
    <source>
        <dbReference type="EMBL" id="AGF72201.1"/>
    </source>
</evidence>
<feature type="compositionally biased region" description="Basic and acidic residues" evidence="1">
    <location>
        <begin position="173"/>
        <end position="185"/>
    </location>
</feature>
<reference evidence="3" key="1">
    <citation type="journal article" date="2012" name="Stand. Genomic Sci.">
        <title>Genome sequence of the halotolerant bacterium Corynebacterium halotolerans type strain YIM 70093(T) (= DSM 44683(T)).</title>
        <authorList>
            <person name="Ruckert C."/>
            <person name="Albersmeier A."/>
            <person name="Al-Dilaimi A."/>
            <person name="Niehaus K."/>
            <person name="Szczepanowski R."/>
            <person name="Kalinowski J."/>
        </authorList>
    </citation>
    <scope>NUCLEOTIDE SEQUENCE [LARGE SCALE GENOMIC DNA]</scope>
    <source>
        <strain evidence="3">YIM 70093</strain>
    </source>
</reference>
<dbReference type="Pfam" id="PF13460">
    <property type="entry name" value="NAD_binding_10"/>
    <property type="match status" value="1"/>
</dbReference>
<dbReference type="InterPro" id="IPR016040">
    <property type="entry name" value="NAD(P)-bd_dom"/>
</dbReference>
<dbReference type="Gene3D" id="3.40.50.720">
    <property type="entry name" value="NAD(P)-binding Rossmann-like Domain"/>
    <property type="match status" value="1"/>
</dbReference>
<dbReference type="PANTHER" id="PTHR15020">
    <property type="entry name" value="FLAVIN REDUCTASE-RELATED"/>
    <property type="match status" value="1"/>
</dbReference>
<dbReference type="KEGG" id="chn:A605_05975"/>
<dbReference type="EMBL" id="CP003697">
    <property type="protein sequence ID" value="AGF72201.1"/>
    <property type="molecule type" value="Genomic_DNA"/>
</dbReference>
<dbReference type="SUPFAM" id="SSF51735">
    <property type="entry name" value="NAD(P)-binding Rossmann-fold domains"/>
    <property type="match status" value="1"/>
</dbReference>
<dbReference type="OrthoDB" id="4248066at2"/>
<protein>
    <recommendedName>
        <fullName evidence="2">NAD(P)-binding domain-containing protein</fullName>
    </recommendedName>
</protein>
<feature type="region of interest" description="Disordered" evidence="1">
    <location>
        <begin position="173"/>
        <end position="192"/>
    </location>
</feature>
<feature type="domain" description="NAD(P)-binding" evidence="2">
    <location>
        <begin position="11"/>
        <end position="205"/>
    </location>
</feature>
<dbReference type="AlphaFoldDB" id="M1P6B2"/>
<organism evidence="3 4">
    <name type="scientific">Corynebacterium halotolerans YIM 70093 = DSM 44683</name>
    <dbReference type="NCBI Taxonomy" id="1121362"/>
    <lineage>
        <taxon>Bacteria</taxon>
        <taxon>Bacillati</taxon>
        <taxon>Actinomycetota</taxon>
        <taxon>Actinomycetes</taxon>
        <taxon>Mycobacteriales</taxon>
        <taxon>Corynebacteriaceae</taxon>
        <taxon>Corynebacterium</taxon>
    </lineage>
</organism>
<proteinExistence type="predicted"/>
<dbReference type="PATRIC" id="fig|1121362.3.peg.1204"/>
<gene>
    <name evidence="3" type="ORF">A605_05975</name>
</gene>
<name>M1P6B2_9CORY</name>
<evidence type="ECO:0000256" key="1">
    <source>
        <dbReference type="SAM" id="MobiDB-lite"/>
    </source>
</evidence>
<dbReference type="PANTHER" id="PTHR15020:SF50">
    <property type="entry name" value="UPF0659 PROTEIN YMR090W"/>
    <property type="match status" value="1"/>
</dbReference>
<dbReference type="RefSeq" id="WP_015400620.1">
    <property type="nucleotide sequence ID" value="NC_020302.1"/>
</dbReference>
<keyword evidence="4" id="KW-1185">Reference proteome</keyword>
<dbReference type="InterPro" id="IPR036291">
    <property type="entry name" value="NAD(P)-bd_dom_sf"/>
</dbReference>
<accession>M1P6B2</accession>
<dbReference type="eggNOG" id="COG0702">
    <property type="taxonomic scope" value="Bacteria"/>
</dbReference>
<evidence type="ECO:0000313" key="4">
    <source>
        <dbReference type="Proteomes" id="UP000011723"/>
    </source>
</evidence>
<sequence length="228" mass="24334">MAEEKRVVIIGGHGKVALLAAPKFREAGYRVDSVIRNPDQKADIEEHGANPVLLDIETAVVGELAEVFRGADAVVFSAGAGGGNPARTHAVDYEAAVRTMDAAEQAGVRRYVMVSYVTADIDVDRLDEDAKMYPYAKAKHDADAHLRGSGLDYTILGPGMLTLEPATSRIRHVDREGQIDGRDPGEGEGQTSRENVAEVIVHAVAANAGVGEKINFYDGDTPIVDAIK</sequence>
<dbReference type="Proteomes" id="UP000011723">
    <property type="component" value="Chromosome"/>
</dbReference>
<evidence type="ECO:0000259" key="2">
    <source>
        <dbReference type="Pfam" id="PF13460"/>
    </source>
</evidence>
<dbReference type="CDD" id="cd05243">
    <property type="entry name" value="SDR_a5"/>
    <property type="match status" value="1"/>
</dbReference>